<dbReference type="AlphaFoldDB" id="R7S6G8"/>
<feature type="compositionally biased region" description="Acidic residues" evidence="1">
    <location>
        <begin position="428"/>
        <end position="443"/>
    </location>
</feature>
<reference evidence="3" key="1">
    <citation type="journal article" date="2012" name="Science">
        <title>The Paleozoic origin of enzymatic lignin decomposition reconstructed from 31 fungal genomes.</title>
        <authorList>
            <person name="Floudas D."/>
            <person name="Binder M."/>
            <person name="Riley R."/>
            <person name="Barry K."/>
            <person name="Blanchette R.A."/>
            <person name="Henrissat B."/>
            <person name="Martinez A.T."/>
            <person name="Otillar R."/>
            <person name="Spatafora J.W."/>
            <person name="Yadav J.S."/>
            <person name="Aerts A."/>
            <person name="Benoit I."/>
            <person name="Boyd A."/>
            <person name="Carlson A."/>
            <person name="Copeland A."/>
            <person name="Coutinho P.M."/>
            <person name="de Vries R.P."/>
            <person name="Ferreira P."/>
            <person name="Findley K."/>
            <person name="Foster B."/>
            <person name="Gaskell J."/>
            <person name="Glotzer D."/>
            <person name="Gorecki P."/>
            <person name="Heitman J."/>
            <person name="Hesse C."/>
            <person name="Hori C."/>
            <person name="Igarashi K."/>
            <person name="Jurgens J.A."/>
            <person name="Kallen N."/>
            <person name="Kersten P."/>
            <person name="Kohler A."/>
            <person name="Kuees U."/>
            <person name="Kumar T.K.A."/>
            <person name="Kuo A."/>
            <person name="LaButti K."/>
            <person name="Larrondo L.F."/>
            <person name="Lindquist E."/>
            <person name="Ling A."/>
            <person name="Lombard V."/>
            <person name="Lucas S."/>
            <person name="Lundell T."/>
            <person name="Martin R."/>
            <person name="McLaughlin D.J."/>
            <person name="Morgenstern I."/>
            <person name="Morin E."/>
            <person name="Murat C."/>
            <person name="Nagy L.G."/>
            <person name="Nolan M."/>
            <person name="Ohm R.A."/>
            <person name="Patyshakuliyeva A."/>
            <person name="Rokas A."/>
            <person name="Ruiz-Duenas F.J."/>
            <person name="Sabat G."/>
            <person name="Salamov A."/>
            <person name="Samejima M."/>
            <person name="Schmutz J."/>
            <person name="Slot J.C."/>
            <person name="St John F."/>
            <person name="Stenlid J."/>
            <person name="Sun H."/>
            <person name="Sun S."/>
            <person name="Syed K."/>
            <person name="Tsang A."/>
            <person name="Wiebenga A."/>
            <person name="Young D."/>
            <person name="Pisabarro A."/>
            <person name="Eastwood D.C."/>
            <person name="Martin F."/>
            <person name="Cullen D."/>
            <person name="Grigoriev I.V."/>
            <person name="Hibbett D.S."/>
        </authorList>
    </citation>
    <scope>NUCLEOTIDE SEQUENCE [LARGE SCALE GENOMIC DNA]</scope>
    <source>
        <strain evidence="3">FP-101664</strain>
    </source>
</reference>
<feature type="compositionally biased region" description="Low complexity" evidence="1">
    <location>
        <begin position="293"/>
        <end position="303"/>
    </location>
</feature>
<feature type="compositionally biased region" description="Low complexity" evidence="1">
    <location>
        <begin position="397"/>
        <end position="409"/>
    </location>
</feature>
<name>R7S6G8_TRAVS</name>
<feature type="compositionally biased region" description="Low complexity" evidence="1">
    <location>
        <begin position="334"/>
        <end position="375"/>
    </location>
</feature>
<feature type="region of interest" description="Disordered" evidence="1">
    <location>
        <begin position="248"/>
        <end position="490"/>
    </location>
</feature>
<keyword evidence="3" id="KW-1185">Reference proteome</keyword>
<accession>R7S6G8</accession>
<dbReference type="EMBL" id="JH712025">
    <property type="protein sequence ID" value="EIW51140.1"/>
    <property type="molecule type" value="Genomic_DNA"/>
</dbReference>
<feature type="compositionally biased region" description="Polar residues" evidence="1">
    <location>
        <begin position="317"/>
        <end position="328"/>
    </location>
</feature>
<feature type="region of interest" description="Disordered" evidence="1">
    <location>
        <begin position="1"/>
        <end position="46"/>
    </location>
</feature>
<dbReference type="GeneID" id="19417568"/>
<feature type="compositionally biased region" description="Polar residues" evidence="1">
    <location>
        <begin position="376"/>
        <end position="385"/>
    </location>
</feature>
<dbReference type="Proteomes" id="UP000054317">
    <property type="component" value="Unassembled WGS sequence"/>
</dbReference>
<dbReference type="RefSeq" id="XP_008045975.1">
    <property type="nucleotide sequence ID" value="XM_008047784.1"/>
</dbReference>
<proteinExistence type="predicted"/>
<feature type="compositionally biased region" description="Basic and acidic residues" evidence="1">
    <location>
        <begin position="248"/>
        <end position="265"/>
    </location>
</feature>
<feature type="non-terminal residue" evidence="2">
    <location>
        <position position="553"/>
    </location>
</feature>
<feature type="compositionally biased region" description="Basic residues" evidence="1">
    <location>
        <begin position="449"/>
        <end position="460"/>
    </location>
</feature>
<protein>
    <submittedName>
        <fullName evidence="2">Uncharacterized protein</fullName>
    </submittedName>
</protein>
<evidence type="ECO:0000313" key="3">
    <source>
        <dbReference type="Proteomes" id="UP000054317"/>
    </source>
</evidence>
<evidence type="ECO:0000313" key="2">
    <source>
        <dbReference type="EMBL" id="EIW51140.1"/>
    </source>
</evidence>
<dbReference type="KEGG" id="tvs:TRAVEDRAFT_54856"/>
<evidence type="ECO:0000256" key="1">
    <source>
        <dbReference type="SAM" id="MobiDB-lite"/>
    </source>
</evidence>
<gene>
    <name evidence="2" type="ORF">TRAVEDRAFT_54856</name>
</gene>
<dbReference type="CDD" id="cd06503">
    <property type="entry name" value="ATP-synt_Fo_b"/>
    <property type="match status" value="1"/>
</dbReference>
<organism evidence="2 3">
    <name type="scientific">Trametes versicolor (strain FP-101664)</name>
    <name type="common">White-rot fungus</name>
    <name type="synonym">Coriolus versicolor</name>
    <dbReference type="NCBI Taxonomy" id="717944"/>
    <lineage>
        <taxon>Eukaryota</taxon>
        <taxon>Fungi</taxon>
        <taxon>Dikarya</taxon>
        <taxon>Basidiomycota</taxon>
        <taxon>Agaricomycotina</taxon>
        <taxon>Agaricomycetes</taxon>
        <taxon>Polyporales</taxon>
        <taxon>Polyporaceae</taxon>
        <taxon>Trametes</taxon>
    </lineage>
</organism>
<sequence>MSQPPSPTLNPAQMAVDPSTTNPAPPPQTAPAQSDPSGSTQPLQAPYAPYTVLSNYPSAGPSHAPLHPAVQGGFPHTYVSPYGAPMPFVAPGQPSVPQAPPHQSCCARAALPAPGMPPLMPIPGMTWAAVPNHHLLVAHTAGCPHCTEFVRHYQAAMGDSTFRDALTSVQTQLQTQFWAYFEEHARSREGEGRAEHARRIEELERQLQAALAEANSLRERARFADELEQQLRAAREEATTLRRDRNRYRSECDQAREQMREDSRLRARASQTRPNQARRVPAVPPGHPDFPESPQRAYPARPSRSARDDSPRRPSAQGSGPVNTGSSQMRDEPMPMAGPSWAPAPMSSSSTSRLTLGSSWATTSAPSSMPMAGPSRTSQPSSASAFNAGPPRTPHQASSAMPPASSPESLGSPSRHPATGRGPVVDFQDFEELSSGEEYEADLVDEKYVRKKTNRRRRQQAIRGEPFDPPPRPANYSHDGRSPRPPIEGWPYHLLPVPQDSNPRETDHWYNFVPVTVDDAQRLLQATQHDMGQARSRIGHLLHQISENSALQG</sequence>